<dbReference type="Pfam" id="PF13556">
    <property type="entry name" value="HTH_30"/>
    <property type="match status" value="1"/>
</dbReference>
<comment type="similarity">
    <text evidence="1">Belongs to the CdaR family.</text>
</comment>
<dbReference type="STRING" id="1193682.BJP25_20060"/>
<reference evidence="4 5" key="1">
    <citation type="submission" date="2016-10" db="EMBL/GenBank/DDBJ databases">
        <title>The Draft Genome Sequence of Actinokineospora bangkokensis 44EHWT reveals the biosynthetic pathway of antifungal compounds Thailandins with unusual extender unit butylmalonyl-CoA.</title>
        <authorList>
            <person name="Greule A."/>
            <person name="Intra B."/>
            <person name="Flemming S."/>
            <person name="Rommel M.G."/>
            <person name="Panbangred W."/>
            <person name="Bechthold A."/>
        </authorList>
    </citation>
    <scope>NUCLEOTIDE SEQUENCE [LARGE SCALE GENOMIC DNA]</scope>
    <source>
        <strain evidence="4 5">44EHW</strain>
    </source>
</reference>
<dbReference type="PANTHER" id="PTHR33744:SF1">
    <property type="entry name" value="DNA-BINDING TRANSCRIPTIONAL ACTIVATOR ADER"/>
    <property type="match status" value="1"/>
</dbReference>
<dbReference type="AlphaFoldDB" id="A0A1Q9LK62"/>
<evidence type="ECO:0008006" key="6">
    <source>
        <dbReference type="Google" id="ProtNLM"/>
    </source>
</evidence>
<sequence>MSVMLSHLLSVGFFADHTLVGAESALRTVVGSVVAAATPRALADAAPAALVVFPRAALHAEDVGTDLAIRAGAQRSVAGLVLQRPPHPLPLSTRALAEKSGVPLVLVDHVETDRLVPAMDRYVRTPDTSGTGPLGLIAHRLRAAGTDPEQMLHVVSATLHHPVGLVDPTGRVLAGDVAPDVPRSVPDARARLRAARPAPWVRAAGEELLVAQPVQLTPAGPANLWLVAVVPAGDSTRAHTAALSLGVLAWAFTAHLATTAVEFERRGRRQEVLLDRLVDEAEAPRRRVLERATALGWRLAGTHTAVHVTTRRSSATAHPAVVGGLLRDCLVEHGIGVDPIAHRPGWSLWTTAPDGAPDTTALLRRVRAALLAVEREHPGLRLCAGVGTPGEGVPGLRRSLEEARQASLVAAARDTEGAVEQLGEDNVKRLLADRFTTGVQHELAAQLLRPLLTADAGGQLVLTLACYLDNESSATATAGALGVHRNTVLQRLDRIRSLLSVEFSDPDVRLALHLAVRLVQVGSPEADRARQAG</sequence>
<evidence type="ECO:0000313" key="5">
    <source>
        <dbReference type="Proteomes" id="UP000186040"/>
    </source>
</evidence>
<evidence type="ECO:0000313" key="4">
    <source>
        <dbReference type="EMBL" id="OLR92384.1"/>
    </source>
</evidence>
<name>A0A1Q9LK62_9PSEU</name>
<comment type="caution">
    <text evidence="4">The sequence shown here is derived from an EMBL/GenBank/DDBJ whole genome shotgun (WGS) entry which is preliminary data.</text>
</comment>
<dbReference type="InterPro" id="IPR041522">
    <property type="entry name" value="CdaR_GGDEF"/>
</dbReference>
<evidence type="ECO:0000259" key="3">
    <source>
        <dbReference type="Pfam" id="PF17853"/>
    </source>
</evidence>
<proteinExistence type="inferred from homology"/>
<feature type="domain" description="CdaR GGDEF-like" evidence="3">
    <location>
        <begin position="285"/>
        <end position="406"/>
    </location>
</feature>
<dbReference type="PANTHER" id="PTHR33744">
    <property type="entry name" value="CARBOHYDRATE DIACID REGULATOR"/>
    <property type="match status" value="1"/>
</dbReference>
<dbReference type="Pfam" id="PF17853">
    <property type="entry name" value="GGDEF_2"/>
    <property type="match status" value="1"/>
</dbReference>
<evidence type="ECO:0000256" key="1">
    <source>
        <dbReference type="ARBA" id="ARBA00006754"/>
    </source>
</evidence>
<dbReference type="OrthoDB" id="3190266at2"/>
<dbReference type="Proteomes" id="UP000186040">
    <property type="component" value="Unassembled WGS sequence"/>
</dbReference>
<protein>
    <recommendedName>
        <fullName evidence="6">PucR C-terminal helix-turn-helix domain-containing protein</fullName>
    </recommendedName>
</protein>
<evidence type="ECO:0000259" key="2">
    <source>
        <dbReference type="Pfam" id="PF13556"/>
    </source>
</evidence>
<dbReference type="Gene3D" id="1.10.10.2840">
    <property type="entry name" value="PucR C-terminal helix-turn-helix domain"/>
    <property type="match status" value="1"/>
</dbReference>
<dbReference type="RefSeq" id="WP_075975527.1">
    <property type="nucleotide sequence ID" value="NZ_MKQR01000016.1"/>
</dbReference>
<dbReference type="EMBL" id="MKQR01000016">
    <property type="protein sequence ID" value="OLR92384.1"/>
    <property type="molecule type" value="Genomic_DNA"/>
</dbReference>
<dbReference type="InterPro" id="IPR025736">
    <property type="entry name" value="PucR_C-HTH_dom"/>
</dbReference>
<feature type="domain" description="PucR C-terminal helix-turn-helix" evidence="2">
    <location>
        <begin position="460"/>
        <end position="518"/>
    </location>
</feature>
<organism evidence="4 5">
    <name type="scientific">Actinokineospora bangkokensis</name>
    <dbReference type="NCBI Taxonomy" id="1193682"/>
    <lineage>
        <taxon>Bacteria</taxon>
        <taxon>Bacillati</taxon>
        <taxon>Actinomycetota</taxon>
        <taxon>Actinomycetes</taxon>
        <taxon>Pseudonocardiales</taxon>
        <taxon>Pseudonocardiaceae</taxon>
        <taxon>Actinokineospora</taxon>
    </lineage>
</organism>
<keyword evidence="5" id="KW-1185">Reference proteome</keyword>
<accession>A0A1Q9LK62</accession>
<dbReference type="InterPro" id="IPR042070">
    <property type="entry name" value="PucR_C-HTH_sf"/>
</dbReference>
<dbReference type="InterPro" id="IPR051448">
    <property type="entry name" value="CdaR-like_regulators"/>
</dbReference>
<gene>
    <name evidence="4" type="ORF">BJP25_20060</name>
</gene>